<evidence type="ECO:0000313" key="7">
    <source>
        <dbReference type="Proteomes" id="UP001212401"/>
    </source>
</evidence>
<sequence>MALYFTDVFSGSADWIVTDPHAQGTIVKVSQGTGYVNPKYEYQYSLAKTNGRLLGLYHYAGGNDPVAEATYFLNHIQGKIGEAVLAIDWEQYQNAAWGNVNWVRRFVDEVHRQTNVWPLIYVQESAIWQVANCANDCGLWVAKYPSMNWHSWRVPNMQVNTASWPVYTLWQFAGDDEDRSVATVDREGWQRLANPTGQVSSRPIISGDSTDSDLSGDETWTDNLGDTWHREVGRFTSNRPLTLRWGALPTSTAIAELPAGSVIDYDAWSRHDGEVWIRQPRENGQYGYLPCRNAVTNEAYGTFSE</sequence>
<dbReference type="PROSITE" id="PS51904">
    <property type="entry name" value="GLYCOSYL_HYDROL_F25_2"/>
    <property type="match status" value="1"/>
</dbReference>
<dbReference type="InterPro" id="IPR002053">
    <property type="entry name" value="Glyco_hydro_25"/>
</dbReference>
<accession>A0AAW5WTJ6</accession>
<evidence type="ECO:0000256" key="2">
    <source>
        <dbReference type="ARBA" id="ARBA00022801"/>
    </source>
</evidence>
<evidence type="ECO:0000313" key="6">
    <source>
        <dbReference type="EMBL" id="MCZ3667773.1"/>
    </source>
</evidence>
<dbReference type="Pfam" id="PF01183">
    <property type="entry name" value="Glyco_hydro_25"/>
    <property type="match status" value="1"/>
</dbReference>
<gene>
    <name evidence="6" type="ORF">L2724_05680</name>
</gene>
<dbReference type="InterPro" id="IPR003646">
    <property type="entry name" value="SH3-like_bac-type"/>
</dbReference>
<evidence type="ECO:0000256" key="3">
    <source>
        <dbReference type="ARBA" id="ARBA00023295"/>
    </source>
</evidence>
<protein>
    <submittedName>
        <fullName evidence="6">Glycoside hydrolase family 25</fullName>
    </submittedName>
</protein>
<name>A0AAW5WTJ6_9LACO</name>
<evidence type="ECO:0000256" key="4">
    <source>
        <dbReference type="SAM" id="MobiDB-lite"/>
    </source>
</evidence>
<dbReference type="InterPro" id="IPR018077">
    <property type="entry name" value="Glyco_hydro_fam25_subgr"/>
</dbReference>
<proteinExistence type="inferred from homology"/>
<feature type="region of interest" description="Disordered" evidence="4">
    <location>
        <begin position="196"/>
        <end position="215"/>
    </location>
</feature>
<dbReference type="Gene3D" id="3.20.20.80">
    <property type="entry name" value="Glycosidases"/>
    <property type="match status" value="1"/>
</dbReference>
<evidence type="ECO:0000259" key="5">
    <source>
        <dbReference type="SMART" id="SM00287"/>
    </source>
</evidence>
<dbReference type="GO" id="GO:0009253">
    <property type="term" value="P:peptidoglycan catabolic process"/>
    <property type="evidence" value="ECO:0007669"/>
    <property type="project" value="InterPro"/>
</dbReference>
<organism evidence="6 7">
    <name type="scientific">Limosilactobacillus vaginalis</name>
    <dbReference type="NCBI Taxonomy" id="1633"/>
    <lineage>
        <taxon>Bacteria</taxon>
        <taxon>Bacillati</taxon>
        <taxon>Bacillota</taxon>
        <taxon>Bacilli</taxon>
        <taxon>Lactobacillales</taxon>
        <taxon>Lactobacillaceae</taxon>
        <taxon>Limosilactobacillus</taxon>
    </lineage>
</organism>
<dbReference type="SUPFAM" id="SSF51445">
    <property type="entry name" value="(Trans)glycosidases"/>
    <property type="match status" value="1"/>
</dbReference>
<dbReference type="GO" id="GO:0016052">
    <property type="term" value="P:carbohydrate catabolic process"/>
    <property type="evidence" value="ECO:0007669"/>
    <property type="project" value="TreeGrafter"/>
</dbReference>
<feature type="domain" description="SH3b" evidence="5">
    <location>
        <begin position="230"/>
        <end position="299"/>
    </location>
</feature>
<dbReference type="SMART" id="SM00287">
    <property type="entry name" value="SH3b"/>
    <property type="match status" value="1"/>
</dbReference>
<dbReference type="Gene3D" id="2.30.30.40">
    <property type="entry name" value="SH3 Domains"/>
    <property type="match status" value="1"/>
</dbReference>
<dbReference type="InterPro" id="IPR017853">
    <property type="entry name" value="GH"/>
</dbReference>
<dbReference type="RefSeq" id="WP_269296004.1">
    <property type="nucleotide sequence ID" value="NZ_JAKHPH010000012.1"/>
</dbReference>
<dbReference type="PANTHER" id="PTHR34135:SF2">
    <property type="entry name" value="LYSOZYME"/>
    <property type="match status" value="1"/>
</dbReference>
<evidence type="ECO:0000256" key="1">
    <source>
        <dbReference type="ARBA" id="ARBA00010646"/>
    </source>
</evidence>
<reference evidence="6" key="1">
    <citation type="submission" date="2022-01" db="EMBL/GenBank/DDBJ databases">
        <title>VMRC isolate genome collection.</title>
        <authorList>
            <person name="France M."/>
            <person name="Rutt L."/>
            <person name="Humphrys M."/>
            <person name="Ravel J."/>
        </authorList>
    </citation>
    <scope>NUCLEOTIDE SEQUENCE</scope>
    <source>
        <strain evidence="6">C0048A1</strain>
    </source>
</reference>
<dbReference type="GO" id="GO:0016998">
    <property type="term" value="P:cell wall macromolecule catabolic process"/>
    <property type="evidence" value="ECO:0007669"/>
    <property type="project" value="InterPro"/>
</dbReference>
<dbReference type="AlphaFoldDB" id="A0AAW5WTJ6"/>
<dbReference type="Proteomes" id="UP001212401">
    <property type="component" value="Unassembled WGS sequence"/>
</dbReference>
<comment type="caution">
    <text evidence="6">The sequence shown here is derived from an EMBL/GenBank/DDBJ whole genome shotgun (WGS) entry which is preliminary data.</text>
</comment>
<comment type="similarity">
    <text evidence="1">Belongs to the glycosyl hydrolase 25 family.</text>
</comment>
<dbReference type="PANTHER" id="PTHR34135">
    <property type="entry name" value="LYSOZYME"/>
    <property type="match status" value="1"/>
</dbReference>
<dbReference type="EMBL" id="JAKHPH010000012">
    <property type="protein sequence ID" value="MCZ3667773.1"/>
    <property type="molecule type" value="Genomic_DNA"/>
</dbReference>
<keyword evidence="2 6" id="KW-0378">Hydrolase</keyword>
<dbReference type="SMART" id="SM00641">
    <property type="entry name" value="Glyco_25"/>
    <property type="match status" value="1"/>
</dbReference>
<dbReference type="GO" id="GO:0003796">
    <property type="term" value="F:lysozyme activity"/>
    <property type="evidence" value="ECO:0007669"/>
    <property type="project" value="InterPro"/>
</dbReference>
<keyword evidence="3" id="KW-0326">Glycosidase</keyword>